<dbReference type="GO" id="GO:0071933">
    <property type="term" value="F:Arp2/3 complex binding"/>
    <property type="evidence" value="ECO:0007669"/>
    <property type="project" value="TreeGrafter"/>
</dbReference>
<sequence>MSQCACNTQDGLKSSLADTFTPSATMESQTSQDSTSQEEKIQVMSDKRFQLSQLWSGLGLEKPHYSDLSHLNLEKETFEPQNPFLVESALGDANHHHNYGGFGGVNMHLLESSELSFSSGVVPQPNLVYSSEGNQSTLFGFVPTTEDDWFSIKPCSIRNRPRNPLIEAVAAHDRSTLRKVLEPARPSDESRADKKDPLLESNILQLRKVSEIVKPSNKPKANERDALLEQIRNKAYSLKPAALSKPNNKGHSANIKVAAILEKANALRQAIAGSDEEDGVDSWKE</sequence>
<dbReference type="AlphaFoldDB" id="A0A9E7K327"/>
<evidence type="ECO:0000256" key="1">
    <source>
        <dbReference type="ARBA" id="ARBA00006993"/>
    </source>
</evidence>
<feature type="compositionally biased region" description="Low complexity" evidence="3">
    <location>
        <begin position="25"/>
        <end position="35"/>
    </location>
</feature>
<dbReference type="PROSITE" id="PS51082">
    <property type="entry name" value="WH2"/>
    <property type="match status" value="1"/>
</dbReference>
<dbReference type="Proteomes" id="UP001055439">
    <property type="component" value="Chromosome 5"/>
</dbReference>
<proteinExistence type="inferred from homology"/>
<dbReference type="Gene3D" id="6.10.280.150">
    <property type="match status" value="1"/>
</dbReference>
<dbReference type="GO" id="GO:0034237">
    <property type="term" value="F:protein kinase A regulatory subunit binding"/>
    <property type="evidence" value="ECO:0007669"/>
    <property type="project" value="TreeGrafter"/>
</dbReference>
<dbReference type="InterPro" id="IPR028288">
    <property type="entry name" value="SCAR/WAVE_fam"/>
</dbReference>
<evidence type="ECO:0000256" key="3">
    <source>
        <dbReference type="SAM" id="MobiDB-lite"/>
    </source>
</evidence>
<comment type="function">
    <text evidence="2">Involved in regulation of actin and microtubule organization. Part of a WAVE complex that activates the Arp2/3 complex.</text>
</comment>
<keyword evidence="2" id="KW-0009">Actin-binding</keyword>
<protein>
    <recommendedName>
        <fullName evidence="2">Protein SCAR</fullName>
    </recommendedName>
    <alternativeName>
        <fullName evidence="2">Protein WAVE</fullName>
    </alternativeName>
</protein>
<dbReference type="GO" id="GO:0003779">
    <property type="term" value="F:actin binding"/>
    <property type="evidence" value="ECO:0007669"/>
    <property type="project" value="UniProtKB-UniRule"/>
</dbReference>
<reference evidence="5" key="1">
    <citation type="submission" date="2022-05" db="EMBL/GenBank/DDBJ databases">
        <title>The Musa troglodytarum L. genome provides insights into the mechanism of non-climacteric behaviour and enrichment of carotenoids.</title>
        <authorList>
            <person name="Wang J."/>
        </authorList>
    </citation>
    <scope>NUCLEOTIDE SEQUENCE</scope>
    <source>
        <tissue evidence="5">Leaf</tissue>
    </source>
</reference>
<accession>A0A9E7K327</accession>
<evidence type="ECO:0000259" key="4">
    <source>
        <dbReference type="PROSITE" id="PS51082"/>
    </source>
</evidence>
<dbReference type="GO" id="GO:2000601">
    <property type="term" value="P:positive regulation of Arp2/3 complex-mediated actin nucleation"/>
    <property type="evidence" value="ECO:0007669"/>
    <property type="project" value="TreeGrafter"/>
</dbReference>
<evidence type="ECO:0000313" key="5">
    <source>
        <dbReference type="EMBL" id="URE02764.1"/>
    </source>
</evidence>
<keyword evidence="2" id="KW-0963">Cytoplasm</keyword>
<dbReference type="PANTHER" id="PTHR12902:SF1">
    <property type="entry name" value="WISKOTT-ALDRICH SYNDROME PROTEIN FAMILY MEMBER"/>
    <property type="match status" value="1"/>
</dbReference>
<dbReference type="EMBL" id="CP097507">
    <property type="protein sequence ID" value="URE02764.1"/>
    <property type="molecule type" value="Genomic_DNA"/>
</dbReference>
<dbReference type="PANTHER" id="PTHR12902">
    <property type="entry name" value="WASP-1"/>
    <property type="match status" value="1"/>
</dbReference>
<comment type="similarity">
    <text evidence="1 2">Belongs to the SCAR/WAVE family.</text>
</comment>
<feature type="region of interest" description="Disordered" evidence="3">
    <location>
        <begin position="23"/>
        <end position="42"/>
    </location>
</feature>
<organism evidence="5 6">
    <name type="scientific">Musa troglodytarum</name>
    <name type="common">fe'i banana</name>
    <dbReference type="NCBI Taxonomy" id="320322"/>
    <lineage>
        <taxon>Eukaryota</taxon>
        <taxon>Viridiplantae</taxon>
        <taxon>Streptophyta</taxon>
        <taxon>Embryophyta</taxon>
        <taxon>Tracheophyta</taxon>
        <taxon>Spermatophyta</taxon>
        <taxon>Magnoliopsida</taxon>
        <taxon>Liliopsida</taxon>
        <taxon>Zingiberales</taxon>
        <taxon>Musaceae</taxon>
        <taxon>Musa</taxon>
    </lineage>
</organism>
<feature type="domain" description="WH2" evidence="4">
    <location>
        <begin position="223"/>
        <end position="241"/>
    </location>
</feature>
<dbReference type="OrthoDB" id="1929108at2759"/>
<keyword evidence="6" id="KW-1185">Reference proteome</keyword>
<keyword evidence="2" id="KW-0206">Cytoskeleton</keyword>
<evidence type="ECO:0000256" key="2">
    <source>
        <dbReference type="RuleBase" id="RU367034"/>
    </source>
</evidence>
<evidence type="ECO:0000313" key="6">
    <source>
        <dbReference type="Proteomes" id="UP001055439"/>
    </source>
</evidence>
<gene>
    <name evidence="5" type="ORF">MUK42_34619</name>
</gene>
<name>A0A9E7K327_9LILI</name>
<dbReference type="GO" id="GO:0030036">
    <property type="term" value="P:actin cytoskeleton organization"/>
    <property type="evidence" value="ECO:0007669"/>
    <property type="project" value="UniProtKB-UniRule"/>
</dbReference>
<dbReference type="InterPro" id="IPR003124">
    <property type="entry name" value="WH2_dom"/>
</dbReference>
<dbReference type="GO" id="GO:0005856">
    <property type="term" value="C:cytoskeleton"/>
    <property type="evidence" value="ECO:0007669"/>
    <property type="project" value="UniProtKB-SubCell"/>
</dbReference>
<comment type="subcellular location">
    <subcellularLocation>
        <location evidence="2">Cytoplasm</location>
        <location evidence="2">Cytoskeleton</location>
    </subcellularLocation>
</comment>